<reference evidence="3 5" key="1">
    <citation type="journal article" date="2016" name="PLoS ONE">
        <title>Sequence Assembly of Yarrowia lipolytica Strain W29/CLIB89 Shows Transposable Element Diversity.</title>
        <authorList>
            <person name="Magnan C."/>
            <person name="Yu J."/>
            <person name="Chang I."/>
            <person name="Jahn E."/>
            <person name="Kanomata Y."/>
            <person name="Wu J."/>
            <person name="Zeller M."/>
            <person name="Oakes M."/>
            <person name="Baldi P."/>
            <person name="Sandmeyer S."/>
        </authorList>
    </citation>
    <scope>NUCLEOTIDE SEQUENCE [LARGE SCALE GENOMIC DNA]</scope>
    <source>
        <strain evidence="3">CLIB89</strain>
        <strain evidence="5">CLIB89(W29)</strain>
    </source>
</reference>
<proteinExistence type="predicted"/>
<evidence type="ECO:0000313" key="3">
    <source>
        <dbReference type="EMBL" id="AOW04902.1"/>
    </source>
</evidence>
<feature type="compositionally biased region" description="Low complexity" evidence="1">
    <location>
        <begin position="102"/>
        <end position="124"/>
    </location>
</feature>
<dbReference type="AlphaFoldDB" id="A0A1D8NGY9"/>
<feature type="compositionally biased region" description="Low complexity" evidence="1">
    <location>
        <begin position="562"/>
        <end position="575"/>
    </location>
</feature>
<gene>
    <name evidence="4" type="ORF">B0I71DRAFT_130680</name>
    <name evidence="3" type="ORF">YALI1_E04278g</name>
</gene>
<dbReference type="EMBL" id="CP017557">
    <property type="protein sequence ID" value="AOW04902.1"/>
    <property type="molecule type" value="Genomic_DNA"/>
</dbReference>
<feature type="compositionally biased region" description="Basic and acidic residues" evidence="1">
    <location>
        <begin position="130"/>
        <end position="145"/>
    </location>
</feature>
<protein>
    <submittedName>
        <fullName evidence="3">Uncharacterized protein</fullName>
    </submittedName>
</protein>
<evidence type="ECO:0000256" key="1">
    <source>
        <dbReference type="SAM" id="MobiDB-lite"/>
    </source>
</evidence>
<evidence type="ECO:0000313" key="6">
    <source>
        <dbReference type="Proteomes" id="UP000256601"/>
    </source>
</evidence>
<dbReference type="Proteomes" id="UP000182444">
    <property type="component" value="Chromosome 1E"/>
</dbReference>
<feature type="region of interest" description="Disordered" evidence="1">
    <location>
        <begin position="550"/>
        <end position="615"/>
    </location>
</feature>
<dbReference type="InterPro" id="IPR038769">
    <property type="entry name" value="MTC4"/>
</dbReference>
<organism evidence="3 5">
    <name type="scientific">Yarrowia lipolytica</name>
    <name type="common">Candida lipolytica</name>
    <dbReference type="NCBI Taxonomy" id="4952"/>
    <lineage>
        <taxon>Eukaryota</taxon>
        <taxon>Fungi</taxon>
        <taxon>Dikarya</taxon>
        <taxon>Ascomycota</taxon>
        <taxon>Saccharomycotina</taxon>
        <taxon>Dipodascomycetes</taxon>
        <taxon>Dipodascales</taxon>
        <taxon>Dipodascales incertae sedis</taxon>
        <taxon>Yarrowia</taxon>
    </lineage>
</organism>
<dbReference type="OrthoDB" id="4090614at2759"/>
<evidence type="ECO:0000313" key="4">
    <source>
        <dbReference type="EMBL" id="RDW26525.1"/>
    </source>
</evidence>
<keyword evidence="2" id="KW-1133">Transmembrane helix</keyword>
<keyword evidence="2" id="KW-0812">Transmembrane</keyword>
<dbReference type="Proteomes" id="UP000256601">
    <property type="component" value="Unassembled WGS sequence"/>
</dbReference>
<feature type="transmembrane region" description="Helical" evidence="2">
    <location>
        <begin position="807"/>
        <end position="828"/>
    </location>
</feature>
<dbReference type="KEGG" id="yli:2912155"/>
<evidence type="ECO:0000313" key="5">
    <source>
        <dbReference type="Proteomes" id="UP000182444"/>
    </source>
</evidence>
<reference evidence="4 6" key="2">
    <citation type="submission" date="2018-07" db="EMBL/GenBank/DDBJ databases">
        <title>Draft Genome Assemblies for Five Robust Yarrowia lipolytica Strains Exhibiting High Lipid Production and Pentose Sugar Utilization and Sugar Alcohol Secretion from Undetoxified Lignocellulosic Biomass Hydrolysates.</title>
        <authorList>
            <consortium name="DOE Joint Genome Institute"/>
            <person name="Walker C."/>
            <person name="Ryu S."/>
            <person name="Na H."/>
            <person name="Zane M."/>
            <person name="LaButti K."/>
            <person name="Lipzen A."/>
            <person name="Haridas S."/>
            <person name="Barry K."/>
            <person name="Grigoriev I.V."/>
            <person name="Quarterman J."/>
            <person name="Slininger P."/>
            <person name="Dien B."/>
            <person name="Trinh C.T."/>
        </authorList>
    </citation>
    <scope>NUCLEOTIDE SEQUENCE [LARGE SCALE GENOMIC DNA]</scope>
    <source>
        <strain evidence="4 6">YB392</strain>
    </source>
</reference>
<dbReference type="eggNOG" id="ENOG502QXZI">
    <property type="taxonomic scope" value="Eukaryota"/>
</dbReference>
<feature type="compositionally biased region" description="Low complexity" evidence="1">
    <location>
        <begin position="79"/>
        <end position="93"/>
    </location>
</feature>
<dbReference type="PANTHER" id="PTHR38426">
    <property type="entry name" value="MAINTENANCE OF TELOMERE CAPPING PROTEIN 4"/>
    <property type="match status" value="1"/>
</dbReference>
<feature type="compositionally biased region" description="Basic and acidic residues" evidence="1">
    <location>
        <begin position="231"/>
        <end position="252"/>
    </location>
</feature>
<evidence type="ECO:0000256" key="2">
    <source>
        <dbReference type="SAM" id="Phobius"/>
    </source>
</evidence>
<feature type="region of interest" description="Disordered" evidence="1">
    <location>
        <begin position="492"/>
        <end position="534"/>
    </location>
</feature>
<keyword evidence="2" id="KW-0472">Membrane</keyword>
<dbReference type="VEuPathDB" id="FungiDB:YALI0_E03564g"/>
<dbReference type="EMBL" id="KZ858978">
    <property type="protein sequence ID" value="RDW26525.1"/>
    <property type="molecule type" value="Genomic_DNA"/>
</dbReference>
<feature type="compositionally biased region" description="Low complexity" evidence="1">
    <location>
        <begin position="272"/>
        <end position="281"/>
    </location>
</feature>
<feature type="compositionally biased region" description="Low complexity" evidence="1">
    <location>
        <begin position="43"/>
        <end position="60"/>
    </location>
</feature>
<name>A0A1D8NGY9_YARLL</name>
<dbReference type="RefSeq" id="XP_503504.1">
    <property type="nucleotide sequence ID" value="XM_503504.1"/>
</dbReference>
<feature type="region of interest" description="Disordered" evidence="1">
    <location>
        <begin position="1"/>
        <end position="213"/>
    </location>
</feature>
<feature type="compositionally biased region" description="Polar residues" evidence="1">
    <location>
        <begin position="164"/>
        <end position="186"/>
    </location>
</feature>
<feature type="compositionally biased region" description="Basic and acidic residues" evidence="1">
    <location>
        <begin position="517"/>
        <end position="527"/>
    </location>
</feature>
<dbReference type="GeneID" id="2912155"/>
<accession>A0A1D8NGY9</accession>
<dbReference type="VEuPathDB" id="FungiDB:YALI1_E04278g"/>
<dbReference type="PANTHER" id="PTHR38426:SF1">
    <property type="entry name" value="MAINTENANCE OF TELOMERE CAPPING PROTEIN 4"/>
    <property type="match status" value="1"/>
</dbReference>
<feature type="region of interest" description="Disordered" evidence="1">
    <location>
        <begin position="228"/>
        <end position="285"/>
    </location>
</feature>
<sequence>MSVVKSKPSLLKLRRGKRAGDTEVQVVEVKMEDGDLTVMAEPKSGSKASKCAKSLSNAAKLPQLHRQKPHPSPPGPVRSTQSPPSPTTQTTPPLTCNTNYFPTKRSPLSNSSSPTSPSHAASRPPLKPRSTSDSRRLSNALRDDSSQTALSSHTAASSTLSRSQPINSNYANNGGHIHQSNSPTKTHNNQHPQPLHLPPTPPLAHSDTKAAASMGKLKLTSSAGFFLPEPKPFENDHDGYHSHDDNNDHDHVLTPVTSQDQDPDLSLETALTPDTPSSSPDEPGKREISRLASMVYHIKSLRNQQLYGSAEAAAQRNHEARHFSYDYDPEGSSKERYQQRKHIPPSVWAAATRVKATLEVYHHAVSVAQKHVDREFPEVHLGYNPLQVRRNRKLRKGSHHKPSLNINCDTVPLASSVFSKHARDSKDYKYPWEVDVPELLSDIGWRAQNKRHMVDGQGNYVYPMAQHRQHDRRKSWVRIATPLGRSQECVDTFSSEEELRRDQSDGSNKLPSLAKLSDNEKEKEKSHRNLGLGAGISAGPFSFSAGVGSMGMASHPKLESPSKSLVSVNRVNSSSPEIQVTLATPTPPSVHLESSENDSPHDHESSESSVEGGPELSKLLSISRPASKVPSSASLRAPALSIVTHNPEVSKTSLVTADQGSQLSLHSAHYDDGFNEHLTELQYLETCFMLGHLHMASSAYGTKPPPSNAEFVREVTDIMEEGFFQLTNIYLPKVGEQYDAVGSEVDALKLELSDKKDPLLDYLLYEAEHLVTEVSTTLNLETRKTSERLKQIECCGAARDQVWCVCYFLLEWFVVLVMWFIWGIVTAARSVKNTFVMFYITIKWLLWM</sequence>
<feature type="compositionally biased region" description="Low complexity" evidence="1">
    <location>
        <begin position="146"/>
        <end position="163"/>
    </location>
</feature>